<evidence type="ECO:0000259" key="10">
    <source>
        <dbReference type="PROSITE" id="PS51762"/>
    </source>
</evidence>
<dbReference type="InterPro" id="IPR010713">
    <property type="entry name" value="XET_C"/>
</dbReference>
<keyword evidence="2 9" id="KW-0378">Hydrolase</keyword>
<keyword evidence="9" id="KW-0732">Signal</keyword>
<organism evidence="11 12">
    <name type="scientific">Dorcoceras hygrometricum</name>
    <dbReference type="NCBI Taxonomy" id="472368"/>
    <lineage>
        <taxon>Eukaryota</taxon>
        <taxon>Viridiplantae</taxon>
        <taxon>Streptophyta</taxon>
        <taxon>Embryophyta</taxon>
        <taxon>Tracheophyta</taxon>
        <taxon>Spermatophyta</taxon>
        <taxon>Magnoliopsida</taxon>
        <taxon>eudicotyledons</taxon>
        <taxon>Gunneridae</taxon>
        <taxon>Pentapetalae</taxon>
        <taxon>asterids</taxon>
        <taxon>lamiids</taxon>
        <taxon>Lamiales</taxon>
        <taxon>Gesneriaceae</taxon>
        <taxon>Didymocarpoideae</taxon>
        <taxon>Trichosporeae</taxon>
        <taxon>Loxocarpinae</taxon>
        <taxon>Dorcoceras</taxon>
    </lineage>
</organism>
<comment type="subcellular location">
    <subcellularLocation>
        <location evidence="9">Secreted</location>
        <location evidence="9">Cell wall</location>
    </subcellularLocation>
    <subcellularLocation>
        <location evidence="9">Secreted</location>
        <location evidence="9">Extracellular space</location>
        <location evidence="9">Apoplast</location>
    </subcellularLocation>
</comment>
<feature type="domain" description="GH16" evidence="10">
    <location>
        <begin position="1"/>
        <end position="211"/>
    </location>
</feature>
<keyword evidence="9" id="KW-0134">Cell wall</keyword>
<keyword evidence="5 9" id="KW-0326">Glycosidase</keyword>
<evidence type="ECO:0000256" key="2">
    <source>
        <dbReference type="ARBA" id="ARBA00022801"/>
    </source>
</evidence>
<sequence>MLKLLVAVAFLFGVAAAGNFSKDVTINWGNGNGKILDGGKTVSLNLDKSTGSGFESNYEFLYGRFDVQMKLVPNNSAGTVTTFLDPQMASQGNSHDEIDLEFLGNASGQPYTLHTNIFAKGVGNREQQFRLWFDPTVAFHTYTIIWNSQRIIILVDNRPIRVFNNNEAKGVAFPNNQTMKVYASLWNADDWATQGGQVKTDWSKAPFTAYYRNYNADGCVVSASGNSCTNSTAGNQAWKTQGLDANGRKWIRWAQDKQMIYNYCTDAKRFPKPPGFPKECGLPRF</sequence>
<dbReference type="InterPro" id="IPR008263">
    <property type="entry name" value="GH16_AS"/>
</dbReference>
<dbReference type="Pfam" id="PF06955">
    <property type="entry name" value="XET_C"/>
    <property type="match status" value="1"/>
</dbReference>
<evidence type="ECO:0000256" key="4">
    <source>
        <dbReference type="ARBA" id="ARBA00023180"/>
    </source>
</evidence>
<dbReference type="EC" id="2.4.1.207" evidence="9"/>
<feature type="active site" description="Proton donor" evidence="7">
    <location>
        <position position="101"/>
    </location>
</feature>
<comment type="PTM">
    <text evidence="9">Contains at least one intrachain disulfide bond essential for its enzymatic activity.</text>
</comment>
<dbReference type="PRINTS" id="PR00737">
    <property type="entry name" value="GLHYDRLASE16"/>
</dbReference>
<protein>
    <recommendedName>
        <fullName evidence="9">Xyloglucan endotransglucosylase/hydrolase</fullName>
        <ecNumber evidence="9">2.4.1.207</ecNumber>
    </recommendedName>
</protein>
<dbReference type="GO" id="GO:0010411">
    <property type="term" value="P:xyloglucan metabolic process"/>
    <property type="evidence" value="ECO:0007669"/>
    <property type="project" value="InterPro"/>
</dbReference>
<proteinExistence type="inferred from homology"/>
<dbReference type="PROSITE" id="PS51762">
    <property type="entry name" value="GH16_2"/>
    <property type="match status" value="1"/>
</dbReference>
<keyword evidence="1 9" id="KW-0808">Transferase</keyword>
<evidence type="ECO:0000313" key="12">
    <source>
        <dbReference type="Proteomes" id="UP000250235"/>
    </source>
</evidence>
<dbReference type="InterPro" id="IPR044791">
    <property type="entry name" value="Beta-glucanase/XTH"/>
</dbReference>
<dbReference type="EMBL" id="KV016696">
    <property type="protein sequence ID" value="KZV19430.1"/>
    <property type="molecule type" value="Genomic_DNA"/>
</dbReference>
<dbReference type="InterPro" id="IPR013320">
    <property type="entry name" value="ConA-like_dom_sf"/>
</dbReference>
<evidence type="ECO:0000313" key="11">
    <source>
        <dbReference type="EMBL" id="KZV19430.1"/>
    </source>
</evidence>
<evidence type="ECO:0000256" key="6">
    <source>
        <dbReference type="ARBA" id="ARBA00038488"/>
    </source>
</evidence>
<keyword evidence="9" id="KW-0052">Apoplast</keyword>
<comment type="similarity">
    <text evidence="6">Belongs to the glycosyl hydrolase 16 family. XTH group 1 subfamily.</text>
</comment>
<dbReference type="OrthoDB" id="4781at2759"/>
<dbReference type="Pfam" id="PF00722">
    <property type="entry name" value="Glyco_hydro_16"/>
    <property type="match status" value="1"/>
</dbReference>
<feature type="glycosylation site" description="N-linked (GlcNAc...) asparagine" evidence="8">
    <location>
        <position position="105"/>
    </location>
</feature>
<evidence type="ECO:0000256" key="1">
    <source>
        <dbReference type="ARBA" id="ARBA00022679"/>
    </source>
</evidence>
<keyword evidence="4" id="KW-0325">Glycoprotein</keyword>
<feature type="chain" id="PRO_5016194205" description="Xyloglucan endotransglucosylase/hydrolase" evidence="9">
    <location>
        <begin position="18"/>
        <end position="285"/>
    </location>
</feature>
<dbReference type="PIRSF" id="PIRSF005604">
    <property type="entry name" value="XET"/>
    <property type="match status" value="1"/>
</dbReference>
<accession>A0A2Z7ADI6</accession>
<evidence type="ECO:0000256" key="8">
    <source>
        <dbReference type="PIRSR" id="PIRSR005604-2"/>
    </source>
</evidence>
<name>A0A2Z7ADI6_9LAMI</name>
<keyword evidence="9" id="KW-0961">Cell wall biogenesis/degradation</keyword>
<dbReference type="PROSITE" id="PS01034">
    <property type="entry name" value="GH16_1"/>
    <property type="match status" value="1"/>
</dbReference>
<dbReference type="PANTHER" id="PTHR31062">
    <property type="entry name" value="XYLOGLUCAN ENDOTRANSGLUCOSYLASE/HYDROLASE PROTEIN 8-RELATED"/>
    <property type="match status" value="1"/>
</dbReference>
<feature type="signal peptide" evidence="9">
    <location>
        <begin position="1"/>
        <end position="17"/>
    </location>
</feature>
<dbReference type="GO" id="GO:0048046">
    <property type="term" value="C:apoplast"/>
    <property type="evidence" value="ECO:0007669"/>
    <property type="project" value="UniProtKB-SubCell"/>
</dbReference>
<dbReference type="CDD" id="cd02176">
    <property type="entry name" value="GH16_XET"/>
    <property type="match status" value="1"/>
</dbReference>
<feature type="active site" description="Nucleophile" evidence="7">
    <location>
        <position position="97"/>
    </location>
</feature>
<evidence type="ECO:0000256" key="5">
    <source>
        <dbReference type="ARBA" id="ARBA00023295"/>
    </source>
</evidence>
<dbReference type="InterPro" id="IPR000757">
    <property type="entry name" value="Beta-glucanase-like"/>
</dbReference>
<dbReference type="GO" id="GO:0042546">
    <property type="term" value="P:cell wall biogenesis"/>
    <property type="evidence" value="ECO:0007669"/>
    <property type="project" value="InterPro"/>
</dbReference>
<dbReference type="GO" id="GO:0016762">
    <property type="term" value="F:xyloglucan:xyloglucosyl transferase activity"/>
    <property type="evidence" value="ECO:0007669"/>
    <property type="project" value="UniProtKB-EC"/>
</dbReference>
<evidence type="ECO:0000256" key="9">
    <source>
        <dbReference type="RuleBase" id="RU361120"/>
    </source>
</evidence>
<dbReference type="SUPFAM" id="SSF49899">
    <property type="entry name" value="Concanavalin A-like lectins/glucanases"/>
    <property type="match status" value="1"/>
</dbReference>
<dbReference type="GO" id="GO:0004553">
    <property type="term" value="F:hydrolase activity, hydrolyzing O-glycosyl compounds"/>
    <property type="evidence" value="ECO:0007669"/>
    <property type="project" value="InterPro"/>
</dbReference>
<dbReference type="InterPro" id="IPR008264">
    <property type="entry name" value="Beta_glucanase"/>
</dbReference>
<dbReference type="Proteomes" id="UP000250235">
    <property type="component" value="Unassembled WGS sequence"/>
</dbReference>
<dbReference type="AlphaFoldDB" id="A0A2Z7ADI6"/>
<dbReference type="GO" id="GO:0071555">
    <property type="term" value="P:cell wall organization"/>
    <property type="evidence" value="ECO:0007669"/>
    <property type="project" value="UniProtKB-KW"/>
</dbReference>
<keyword evidence="3" id="KW-1015">Disulfide bond</keyword>
<reference evidence="11 12" key="1">
    <citation type="journal article" date="2015" name="Proc. Natl. Acad. Sci. U.S.A.">
        <title>The resurrection genome of Boea hygrometrica: A blueprint for survival of dehydration.</title>
        <authorList>
            <person name="Xiao L."/>
            <person name="Yang G."/>
            <person name="Zhang L."/>
            <person name="Yang X."/>
            <person name="Zhao S."/>
            <person name="Ji Z."/>
            <person name="Zhou Q."/>
            <person name="Hu M."/>
            <person name="Wang Y."/>
            <person name="Chen M."/>
            <person name="Xu Y."/>
            <person name="Jin H."/>
            <person name="Xiao X."/>
            <person name="Hu G."/>
            <person name="Bao F."/>
            <person name="Hu Y."/>
            <person name="Wan P."/>
            <person name="Li L."/>
            <person name="Deng X."/>
            <person name="Kuang T."/>
            <person name="Xiang C."/>
            <person name="Zhu J.K."/>
            <person name="Oliver M.J."/>
            <person name="He Y."/>
        </authorList>
    </citation>
    <scope>NUCLEOTIDE SEQUENCE [LARGE SCALE GENOMIC DNA]</scope>
    <source>
        <strain evidence="12">cv. XS01</strain>
    </source>
</reference>
<dbReference type="InterPro" id="IPR016455">
    <property type="entry name" value="XTH"/>
</dbReference>
<gene>
    <name evidence="11" type="ORF">F511_08771</name>
</gene>
<evidence type="ECO:0000256" key="3">
    <source>
        <dbReference type="ARBA" id="ARBA00023157"/>
    </source>
</evidence>
<dbReference type="FunFam" id="2.60.120.200:FF:000025">
    <property type="entry name" value="Xyloglucan endotransglucosylase/hydrolase"/>
    <property type="match status" value="1"/>
</dbReference>
<evidence type="ECO:0000256" key="7">
    <source>
        <dbReference type="PIRSR" id="PIRSR005604-1"/>
    </source>
</evidence>
<keyword evidence="9" id="KW-0964">Secreted</keyword>
<comment type="function">
    <text evidence="9">Catalyzes xyloglucan endohydrolysis (XEH) and/or endotransglycosylation (XET). Cleaves and religates xyloglucan polymers, an essential constituent of the primary cell wall, and thereby participates in cell wall construction of growing tissues.</text>
</comment>
<dbReference type="Gene3D" id="2.60.120.200">
    <property type="match status" value="1"/>
</dbReference>
<keyword evidence="12" id="KW-1185">Reference proteome</keyword>